<keyword evidence="1" id="KW-0614">Plasmid</keyword>
<gene>
    <name evidence="2" type="ORF">Xhom_04421</name>
</gene>
<dbReference type="EMBL" id="NJAI01000009">
    <property type="protein sequence ID" value="PHM52344.1"/>
    <property type="molecule type" value="Genomic_DNA"/>
</dbReference>
<evidence type="ECO:0000313" key="1">
    <source>
        <dbReference type="EMBL" id="ARD69630.1"/>
    </source>
</evidence>
<reference evidence="2 3" key="2">
    <citation type="journal article" date="2017" name="Nat. Microbiol.">
        <title>Natural product diversity associated with the nematode symbionts Photorhabdus and Xenorhabdus.</title>
        <authorList>
            <person name="Tobias N.J."/>
            <person name="Wolff H."/>
            <person name="Djahanschiri B."/>
            <person name="Grundmann F."/>
            <person name="Kronenwerth M."/>
            <person name="Shi Y.M."/>
            <person name="Simonyi S."/>
            <person name="Grun P."/>
            <person name="Shapiro-Ilan D."/>
            <person name="Pidot S.J."/>
            <person name="Stinear T.P."/>
            <person name="Ebersberger I."/>
            <person name="Bode H.B."/>
        </authorList>
    </citation>
    <scope>NUCLEOTIDE SEQUENCE [LARGE SCALE GENOMIC DNA]</scope>
    <source>
        <strain evidence="2 3">DSM 17903</strain>
    </source>
</reference>
<organism evidence="1">
    <name type="scientific">Xenorhabdus hominickii</name>
    <dbReference type="NCBI Taxonomy" id="351679"/>
    <lineage>
        <taxon>Bacteria</taxon>
        <taxon>Pseudomonadati</taxon>
        <taxon>Pseudomonadota</taxon>
        <taxon>Gammaproteobacteria</taxon>
        <taxon>Enterobacterales</taxon>
        <taxon>Morganellaceae</taxon>
        <taxon>Xenorhabdus</taxon>
    </lineage>
</organism>
<accession>A0A1V0M453</accession>
<dbReference type="EMBL" id="KX517798">
    <property type="protein sequence ID" value="ARD69630.1"/>
    <property type="molecule type" value="Genomic_DNA"/>
</dbReference>
<reference evidence="1" key="1">
    <citation type="journal article" date="2017" name="J. Invertebr. Pathol.">
        <title>Identification and bacterial characteristics of Xenorhabdus hominickii ANU101 from an entomopathogenic nematode, Steinernema monticolum.</title>
        <authorList>
            <person name="Park Y."/>
            <person name="Kang S."/>
            <person name="Sadekuzzaman M."/>
            <person name="Kim H."/>
            <person name="Jung J.K."/>
            <person name="Kim Y."/>
        </authorList>
    </citation>
    <scope>NUCLEOTIDE SEQUENCE</scope>
    <source>
        <strain evidence="1">ANU101</strain>
        <plasmid evidence="1">unnamed1</plasmid>
    </source>
</reference>
<geneLocation type="plasmid" evidence="1">
    <name>unnamed1</name>
</geneLocation>
<evidence type="ECO:0000313" key="2">
    <source>
        <dbReference type="EMBL" id="PHM52344.1"/>
    </source>
</evidence>
<sequence>MFEEKMYRQTINANMSFLSEIPKEKAYLLERMFYIRSAAQAKRALIKLNEKVISND</sequence>
<protein>
    <submittedName>
        <fullName evidence="1">Uncharacterized protein</fullName>
    </submittedName>
</protein>
<proteinExistence type="predicted"/>
<dbReference type="Proteomes" id="UP000225433">
    <property type="component" value="Unassembled WGS sequence"/>
</dbReference>
<evidence type="ECO:0000313" key="3">
    <source>
        <dbReference type="Proteomes" id="UP000225433"/>
    </source>
</evidence>
<name>A0A1V0M453_XENHO</name>
<dbReference type="AlphaFoldDB" id="A0A1V0M453"/>
<dbReference type="RefSeq" id="WP_169928514.1">
    <property type="nucleotide sequence ID" value="NZ_CAWNQJ010000123.1"/>
</dbReference>